<evidence type="ECO:0000256" key="1">
    <source>
        <dbReference type="SAM" id="SignalP"/>
    </source>
</evidence>
<gene>
    <name evidence="3" type="ORF">UABAM_01962</name>
</gene>
<keyword evidence="3" id="KW-0378">Hydrolase</keyword>
<keyword evidence="4" id="KW-1185">Reference proteome</keyword>
<dbReference type="GO" id="GO:0008236">
    <property type="term" value="F:serine-type peptidase activity"/>
    <property type="evidence" value="ECO:0007669"/>
    <property type="project" value="InterPro"/>
</dbReference>
<evidence type="ECO:0000313" key="4">
    <source>
        <dbReference type="Proteomes" id="UP000326354"/>
    </source>
</evidence>
<feature type="domain" description="Peptidase S9 prolyl oligopeptidase catalytic" evidence="2">
    <location>
        <begin position="153"/>
        <end position="197"/>
    </location>
</feature>
<proteinExistence type="predicted"/>
<dbReference type="Proteomes" id="UP000326354">
    <property type="component" value="Chromosome"/>
</dbReference>
<dbReference type="InterPro" id="IPR029058">
    <property type="entry name" value="AB_hydrolase_fold"/>
</dbReference>
<dbReference type="KEGG" id="uam:UABAM_01962"/>
<dbReference type="RefSeq" id="WP_151967802.1">
    <property type="nucleotide sequence ID" value="NZ_AP019860.1"/>
</dbReference>
<organism evidence="3 4">
    <name type="scientific">Uabimicrobium amorphum</name>
    <dbReference type="NCBI Taxonomy" id="2596890"/>
    <lineage>
        <taxon>Bacteria</taxon>
        <taxon>Pseudomonadati</taxon>
        <taxon>Planctomycetota</taxon>
        <taxon>Candidatus Uabimicrobiia</taxon>
        <taxon>Candidatus Uabimicrobiales</taxon>
        <taxon>Candidatus Uabimicrobiaceae</taxon>
        <taxon>Candidatus Uabimicrobium</taxon>
    </lineage>
</organism>
<dbReference type="Pfam" id="PF00326">
    <property type="entry name" value="Peptidase_S9"/>
    <property type="match status" value="1"/>
</dbReference>
<sequence>MLKVIKYLFLVLLMPLAGCTTTRYNYDPTNTIRTQSVPRELLQSITIEKETLRFEEKKIASECDYDLYDVSIFKDNTVITSLRWYRSKRAKKNPRPVDFIWPILAGKKMIVANLYAANIFAPIGVDSIIIRQNGKLFKTNPPRMPKDFIDFNQETVRSLLRARRWAEQKSFFDKKRFGITGTSYGGILATVCIPFTRDFASHKIIMAGGGIPEILNSSVEVRVVRWRKALLQQIAQKIRDERTPQLQADYYNNLDAYEKKITEDAFVEMQERFQKIEKWDPFHFAQYAEPETTAMIVTLCDNHVPSANQKRLWKKLGRPETLFVNSGHFTLALAYFQVKSFLKEMATKHYGLDRS</sequence>
<keyword evidence="1" id="KW-0732">Signal</keyword>
<dbReference type="AlphaFoldDB" id="A0A5S9IKM2"/>
<dbReference type="Gene3D" id="3.40.50.1820">
    <property type="entry name" value="alpha/beta hydrolase"/>
    <property type="match status" value="1"/>
</dbReference>
<dbReference type="GO" id="GO:0006508">
    <property type="term" value="P:proteolysis"/>
    <property type="evidence" value="ECO:0007669"/>
    <property type="project" value="InterPro"/>
</dbReference>
<feature type="signal peptide" evidence="1">
    <location>
        <begin position="1"/>
        <end position="25"/>
    </location>
</feature>
<evidence type="ECO:0000313" key="3">
    <source>
        <dbReference type="EMBL" id="BBM83609.1"/>
    </source>
</evidence>
<accession>A0A5S9IKM2</accession>
<dbReference type="OrthoDB" id="217645at2"/>
<name>A0A5S9IKM2_UABAM</name>
<reference evidence="3 4" key="1">
    <citation type="submission" date="2019-08" db="EMBL/GenBank/DDBJ databases">
        <title>Complete genome sequence of Candidatus Uab amorphum.</title>
        <authorList>
            <person name="Shiratori T."/>
            <person name="Suzuki S."/>
            <person name="Kakizawa Y."/>
            <person name="Ishida K."/>
        </authorList>
    </citation>
    <scope>NUCLEOTIDE SEQUENCE [LARGE SCALE GENOMIC DNA]</scope>
    <source>
        <strain evidence="3 4">SRT547</strain>
    </source>
</reference>
<evidence type="ECO:0000259" key="2">
    <source>
        <dbReference type="Pfam" id="PF00326"/>
    </source>
</evidence>
<dbReference type="EMBL" id="AP019860">
    <property type="protein sequence ID" value="BBM83609.1"/>
    <property type="molecule type" value="Genomic_DNA"/>
</dbReference>
<protein>
    <submittedName>
        <fullName evidence="3">Alpha/beta hydrolase</fullName>
    </submittedName>
</protein>
<feature type="chain" id="PRO_5024974993" evidence="1">
    <location>
        <begin position="26"/>
        <end position="355"/>
    </location>
</feature>
<dbReference type="InterPro" id="IPR001375">
    <property type="entry name" value="Peptidase_S9_cat"/>
</dbReference>
<dbReference type="SUPFAM" id="SSF53474">
    <property type="entry name" value="alpha/beta-Hydrolases"/>
    <property type="match status" value="1"/>
</dbReference>